<dbReference type="PANTHER" id="PTHR21340:SF0">
    <property type="entry name" value="BIS(5'-NUCLEOSYL)-TETRAPHOSPHATASE [ASYMMETRICAL]"/>
    <property type="match status" value="1"/>
</dbReference>
<reference evidence="3 4" key="1">
    <citation type="submission" date="2015-04" db="EMBL/GenBank/DDBJ databases">
        <title>Draft Genome Sequences of Eight Spore-Forming Food Isolates of Bacillus cereus Genome sequencing.</title>
        <authorList>
            <person name="Krawcyk A.O."/>
            <person name="de Jong A."/>
            <person name="Eijlander R.T."/>
            <person name="Berendsen E.M."/>
            <person name="Holsappel S."/>
            <person name="Wells-Bennik M."/>
            <person name="Kuipers O.P."/>
        </authorList>
    </citation>
    <scope>NUCLEOTIDE SEQUENCE [LARGE SCALE GENOMIC DNA]</scope>
    <source>
        <strain evidence="3 4">B4077</strain>
    </source>
</reference>
<evidence type="ECO:0000313" key="3">
    <source>
        <dbReference type="EMBL" id="KLA31726.1"/>
    </source>
</evidence>
<dbReference type="PROSITE" id="PS00893">
    <property type="entry name" value="NUDIX_BOX"/>
    <property type="match status" value="1"/>
</dbReference>
<dbReference type="Pfam" id="PF00293">
    <property type="entry name" value="NUDIX"/>
    <property type="match status" value="1"/>
</dbReference>
<dbReference type="InterPro" id="IPR000086">
    <property type="entry name" value="NUDIX_hydrolase_dom"/>
</dbReference>
<dbReference type="PROSITE" id="PS51462">
    <property type="entry name" value="NUDIX"/>
    <property type="match status" value="1"/>
</dbReference>
<accession>A0A0G8F594</accession>
<dbReference type="RefSeq" id="WP_000624004.1">
    <property type="nucleotide sequence ID" value="NZ_LCYI01000011.1"/>
</dbReference>
<evidence type="ECO:0000313" key="4">
    <source>
        <dbReference type="Proteomes" id="UP000035214"/>
    </source>
</evidence>
<dbReference type="Gene3D" id="3.90.79.10">
    <property type="entry name" value="Nucleoside Triphosphate Pyrophosphohydrolase"/>
    <property type="match status" value="1"/>
</dbReference>
<name>A0A0G8F594_BACCE</name>
<protein>
    <recommendedName>
        <fullName evidence="2">Nudix hydrolase domain-containing protein</fullName>
    </recommendedName>
</protein>
<dbReference type="GO" id="GO:0006754">
    <property type="term" value="P:ATP biosynthetic process"/>
    <property type="evidence" value="ECO:0007669"/>
    <property type="project" value="TreeGrafter"/>
</dbReference>
<comment type="caution">
    <text evidence="3">The sequence shown here is derived from an EMBL/GenBank/DDBJ whole genome shotgun (WGS) entry which is preliminary data.</text>
</comment>
<dbReference type="CDD" id="cd04684">
    <property type="entry name" value="NUDIX_Hydrolase"/>
    <property type="match status" value="1"/>
</dbReference>
<dbReference type="PATRIC" id="fig|1396.428.peg.1873"/>
<dbReference type="Proteomes" id="UP000035214">
    <property type="component" value="Unassembled WGS sequence"/>
</dbReference>
<keyword evidence="1" id="KW-0378">Hydrolase</keyword>
<sequence length="155" mass="17990">MISKLTFGSKKRTVHYVLRPSCYAVIFHSSSSMIAVIQKGDRYFLPGGGMEGNETKEECLHRELLEELGWAIEIDQYIGNAARYFYAEKEDIYYLNDGFFYIANMVQKQTENCEDDHVLRWMSPLLAVELLIHDHQKWAVEQALFLQKQKGSPSM</sequence>
<organism evidence="3 4">
    <name type="scientific">Bacillus cereus</name>
    <dbReference type="NCBI Taxonomy" id="1396"/>
    <lineage>
        <taxon>Bacteria</taxon>
        <taxon>Bacillati</taxon>
        <taxon>Bacillota</taxon>
        <taxon>Bacilli</taxon>
        <taxon>Bacillales</taxon>
        <taxon>Bacillaceae</taxon>
        <taxon>Bacillus</taxon>
        <taxon>Bacillus cereus group</taxon>
    </lineage>
</organism>
<gene>
    <name evidence="3" type="ORF">B4077_3047</name>
</gene>
<dbReference type="AlphaFoldDB" id="A0A0G8F594"/>
<evidence type="ECO:0000256" key="1">
    <source>
        <dbReference type="ARBA" id="ARBA00022801"/>
    </source>
</evidence>
<proteinExistence type="predicted"/>
<evidence type="ECO:0000259" key="2">
    <source>
        <dbReference type="PROSITE" id="PS51462"/>
    </source>
</evidence>
<dbReference type="PANTHER" id="PTHR21340">
    <property type="entry name" value="DIADENOSINE 5,5-P1,P4-TETRAPHOSPHATE PYROPHOSPHOHYDROLASE MUTT"/>
    <property type="match status" value="1"/>
</dbReference>
<dbReference type="EMBL" id="LCYI01000011">
    <property type="protein sequence ID" value="KLA31726.1"/>
    <property type="molecule type" value="Genomic_DNA"/>
</dbReference>
<dbReference type="InterPro" id="IPR020084">
    <property type="entry name" value="NUDIX_hydrolase_CS"/>
</dbReference>
<dbReference type="GO" id="GO:0004081">
    <property type="term" value="F:bis(5'-nucleosyl)-tetraphosphatase (asymmetrical) activity"/>
    <property type="evidence" value="ECO:0007669"/>
    <property type="project" value="TreeGrafter"/>
</dbReference>
<feature type="domain" description="Nudix hydrolase" evidence="2">
    <location>
        <begin position="17"/>
        <end position="145"/>
    </location>
</feature>
<dbReference type="InterPro" id="IPR015797">
    <property type="entry name" value="NUDIX_hydrolase-like_dom_sf"/>
</dbReference>
<dbReference type="GO" id="GO:0006167">
    <property type="term" value="P:AMP biosynthetic process"/>
    <property type="evidence" value="ECO:0007669"/>
    <property type="project" value="TreeGrafter"/>
</dbReference>
<dbReference type="SUPFAM" id="SSF55811">
    <property type="entry name" value="Nudix"/>
    <property type="match status" value="1"/>
</dbReference>
<dbReference type="InterPro" id="IPR051325">
    <property type="entry name" value="Nudix_hydrolase_domain"/>
</dbReference>